<evidence type="ECO:0000256" key="5">
    <source>
        <dbReference type="ARBA" id="ARBA00022794"/>
    </source>
</evidence>
<evidence type="ECO:0000256" key="1">
    <source>
        <dbReference type="ARBA" id="ARBA00004138"/>
    </source>
</evidence>
<proteinExistence type="inferred from homology"/>
<dbReference type="AlphaFoldDB" id="A0AA38IJV0"/>
<keyword evidence="4 12" id="KW-0812">Transmembrane</keyword>
<evidence type="ECO:0000313" key="14">
    <source>
        <dbReference type="Proteomes" id="UP001168821"/>
    </source>
</evidence>
<dbReference type="GO" id="GO:0035869">
    <property type="term" value="C:ciliary transition zone"/>
    <property type="evidence" value="ECO:0007669"/>
    <property type="project" value="TreeGrafter"/>
</dbReference>
<sequence length="470" mass="55127">MSTKMSSRPRKHKHKDDMKQETVAQVHKTVKSDTSSDEKNKKNEDKNDNYSTNTPSRDVSVDEESQINSKILSLIESEMKRDANKHSHFTDSRPQSLSFYEDEKIPEELSGNLELLSPEERKHYKRRRELDTDEMNAYNVIQDLYGSRDGDEIISSTKKSKSRKKRHGDTEIGIGDSREMMIPKEKKKSKKKKRESSPGTGKRKHKKRDEEFEPRNDITVALEELQDDVFENNEEFNKVEKVKKSPKKSEKVYVQKKNKFEAVSRPNNLNRQSAYDFEEDLPGKNFQTYHPLELAVSFQKYWMRLTTLCHGLLGGLAFGHWLYIISNIYVQDGEFISHYSHFSDTYVSFFYFLCVICLISVFEKIDIAHFERSQFRSLFHFRKSSIVIVVYFTCLVVHLSAARIDYKLGLVSYNNETISNITRSELTQWNHLSLWRSVLAFLAWIIVGLSPQDNMFYDNLRSMENYLPHK</sequence>
<feature type="region of interest" description="Disordered" evidence="11">
    <location>
        <begin position="1"/>
        <end position="66"/>
    </location>
</feature>
<evidence type="ECO:0000256" key="3">
    <source>
        <dbReference type="ARBA" id="ARBA00008783"/>
    </source>
</evidence>
<dbReference type="Pfam" id="PF15383">
    <property type="entry name" value="TMEM237"/>
    <property type="match status" value="1"/>
</dbReference>
<comment type="similarity">
    <text evidence="3">Belongs to the TMEM237 family.</text>
</comment>
<evidence type="ECO:0000256" key="7">
    <source>
        <dbReference type="ARBA" id="ARBA00023069"/>
    </source>
</evidence>
<keyword evidence="8 12" id="KW-0472">Membrane</keyword>
<evidence type="ECO:0000256" key="11">
    <source>
        <dbReference type="SAM" id="MobiDB-lite"/>
    </source>
</evidence>
<feature type="compositionally biased region" description="Basic residues" evidence="11">
    <location>
        <begin position="185"/>
        <end position="194"/>
    </location>
</feature>
<gene>
    <name evidence="13" type="ORF">Zmor_009913</name>
</gene>
<feature type="compositionally biased region" description="Basic residues" evidence="11">
    <location>
        <begin position="158"/>
        <end position="167"/>
    </location>
</feature>
<comment type="caution">
    <text evidence="13">The sequence shown here is derived from an EMBL/GenBank/DDBJ whole genome shotgun (WGS) entry which is preliminary data.</text>
</comment>
<feature type="transmembrane region" description="Helical" evidence="12">
    <location>
        <begin position="433"/>
        <end position="451"/>
    </location>
</feature>
<keyword evidence="14" id="KW-1185">Reference proteome</keyword>
<keyword evidence="6 12" id="KW-1133">Transmembrane helix</keyword>
<comment type="function">
    <text evidence="10">Component of the transition zone in primary cilia. Required for ciliogenesis.</text>
</comment>
<evidence type="ECO:0000256" key="9">
    <source>
        <dbReference type="ARBA" id="ARBA00023273"/>
    </source>
</evidence>
<name>A0AA38IJV0_9CUCU</name>
<protein>
    <recommendedName>
        <fullName evidence="15">Transmembrane protein 237</fullName>
    </recommendedName>
</protein>
<accession>A0AA38IJV0</accession>
<comment type="subcellular location">
    <subcellularLocation>
        <location evidence="1">Cell projection</location>
        <location evidence="1">Cilium</location>
    </subcellularLocation>
    <subcellularLocation>
        <location evidence="2">Membrane</location>
        <topology evidence="2">Multi-pass membrane protein</topology>
    </subcellularLocation>
</comment>
<evidence type="ECO:0000256" key="12">
    <source>
        <dbReference type="SAM" id="Phobius"/>
    </source>
</evidence>
<evidence type="ECO:0000256" key="4">
    <source>
        <dbReference type="ARBA" id="ARBA00022692"/>
    </source>
</evidence>
<dbReference type="GO" id="GO:0060271">
    <property type="term" value="P:cilium assembly"/>
    <property type="evidence" value="ECO:0007669"/>
    <property type="project" value="TreeGrafter"/>
</dbReference>
<reference evidence="13" key="1">
    <citation type="journal article" date="2023" name="G3 (Bethesda)">
        <title>Whole genome assemblies of Zophobas morio and Tenebrio molitor.</title>
        <authorList>
            <person name="Kaur S."/>
            <person name="Stinson S.A."/>
            <person name="diCenzo G.C."/>
        </authorList>
    </citation>
    <scope>NUCLEOTIDE SEQUENCE</scope>
    <source>
        <strain evidence="13">QUZm001</strain>
    </source>
</reference>
<evidence type="ECO:0000313" key="13">
    <source>
        <dbReference type="EMBL" id="KAJ3658155.1"/>
    </source>
</evidence>
<feature type="region of interest" description="Disordered" evidence="11">
    <location>
        <begin position="146"/>
        <end position="215"/>
    </location>
</feature>
<feature type="transmembrane region" description="Helical" evidence="12">
    <location>
        <begin position="345"/>
        <end position="365"/>
    </location>
</feature>
<keyword evidence="9" id="KW-0966">Cell projection</keyword>
<dbReference type="Proteomes" id="UP001168821">
    <property type="component" value="Unassembled WGS sequence"/>
</dbReference>
<keyword evidence="5" id="KW-0970">Cilium biogenesis/degradation</keyword>
<feature type="transmembrane region" description="Helical" evidence="12">
    <location>
        <begin position="386"/>
        <end position="404"/>
    </location>
</feature>
<dbReference type="InterPro" id="IPR029409">
    <property type="entry name" value="TMEM237"/>
</dbReference>
<evidence type="ECO:0000256" key="6">
    <source>
        <dbReference type="ARBA" id="ARBA00022989"/>
    </source>
</evidence>
<evidence type="ECO:0000256" key="2">
    <source>
        <dbReference type="ARBA" id="ARBA00004141"/>
    </source>
</evidence>
<dbReference type="EMBL" id="JALNTZ010000003">
    <property type="protein sequence ID" value="KAJ3658155.1"/>
    <property type="molecule type" value="Genomic_DNA"/>
</dbReference>
<dbReference type="PANTHER" id="PTHR28388:SF1">
    <property type="entry name" value="TRANSMEMBRANE PROTEIN 237"/>
    <property type="match status" value="1"/>
</dbReference>
<evidence type="ECO:0000256" key="8">
    <source>
        <dbReference type="ARBA" id="ARBA00023136"/>
    </source>
</evidence>
<evidence type="ECO:0008006" key="15">
    <source>
        <dbReference type="Google" id="ProtNLM"/>
    </source>
</evidence>
<dbReference type="PANTHER" id="PTHR28388">
    <property type="entry name" value="TRANSMEMBRANE PROTEIN 237"/>
    <property type="match status" value="1"/>
</dbReference>
<organism evidence="13 14">
    <name type="scientific">Zophobas morio</name>
    <dbReference type="NCBI Taxonomy" id="2755281"/>
    <lineage>
        <taxon>Eukaryota</taxon>
        <taxon>Metazoa</taxon>
        <taxon>Ecdysozoa</taxon>
        <taxon>Arthropoda</taxon>
        <taxon>Hexapoda</taxon>
        <taxon>Insecta</taxon>
        <taxon>Pterygota</taxon>
        <taxon>Neoptera</taxon>
        <taxon>Endopterygota</taxon>
        <taxon>Coleoptera</taxon>
        <taxon>Polyphaga</taxon>
        <taxon>Cucujiformia</taxon>
        <taxon>Tenebrionidae</taxon>
        <taxon>Zophobas</taxon>
    </lineage>
</organism>
<evidence type="ECO:0000256" key="10">
    <source>
        <dbReference type="ARBA" id="ARBA00025631"/>
    </source>
</evidence>
<feature type="transmembrane region" description="Helical" evidence="12">
    <location>
        <begin position="305"/>
        <end position="325"/>
    </location>
</feature>
<feature type="compositionally biased region" description="Basic and acidic residues" evidence="11">
    <location>
        <begin position="30"/>
        <end position="48"/>
    </location>
</feature>
<dbReference type="GO" id="GO:0016020">
    <property type="term" value="C:membrane"/>
    <property type="evidence" value="ECO:0007669"/>
    <property type="project" value="UniProtKB-SubCell"/>
</dbReference>
<keyword evidence="7" id="KW-0969">Cilium</keyword>